<evidence type="ECO:0008006" key="4">
    <source>
        <dbReference type="Google" id="ProtNLM"/>
    </source>
</evidence>
<feature type="signal peptide" evidence="1">
    <location>
        <begin position="1"/>
        <end position="23"/>
    </location>
</feature>
<dbReference type="KEGG" id="lko:ABN16_03400"/>
<dbReference type="RefSeq" id="WP_048732947.1">
    <property type="nucleotide sequence ID" value="NZ_CP012033.1"/>
</dbReference>
<evidence type="ECO:0000313" key="3">
    <source>
        <dbReference type="Proteomes" id="UP000036000"/>
    </source>
</evidence>
<name>A0AAC9ER69_9LACO</name>
<keyword evidence="1" id="KW-0732">Signal</keyword>
<dbReference type="AlphaFoldDB" id="A0AAC9ER69"/>
<keyword evidence="3" id="KW-1185">Reference proteome</keyword>
<evidence type="ECO:0000256" key="1">
    <source>
        <dbReference type="SAM" id="SignalP"/>
    </source>
</evidence>
<proteinExistence type="predicted"/>
<feature type="chain" id="PRO_5041955204" description="Surface layer protein A domain-containing protein" evidence="1">
    <location>
        <begin position="24"/>
        <end position="187"/>
    </location>
</feature>
<protein>
    <recommendedName>
        <fullName evidence="4">Surface layer protein A domain-containing protein</fullName>
    </recommendedName>
</protein>
<reference evidence="2 3" key="1">
    <citation type="submission" date="2015-07" db="EMBL/GenBank/DDBJ databases">
        <title>Lactobacillus korensis/26-25/ whole genome sequencing.</title>
        <authorList>
            <person name="Kim M.K."/>
            <person name="Im W.-T."/>
            <person name="Srinivasan S."/>
            <person name="Lee J.-J."/>
        </authorList>
    </citation>
    <scope>NUCLEOTIDE SEQUENCE [LARGE SCALE GENOMIC DNA]</scope>
    <source>
        <strain evidence="2 3">26-25</strain>
    </source>
</reference>
<dbReference type="EMBL" id="CP012033">
    <property type="protein sequence ID" value="AKP64137.1"/>
    <property type="molecule type" value="Genomic_DNA"/>
</dbReference>
<evidence type="ECO:0000313" key="2">
    <source>
        <dbReference type="EMBL" id="AKP64137.1"/>
    </source>
</evidence>
<gene>
    <name evidence="2" type="ORF">ABN16_03400</name>
</gene>
<dbReference type="Proteomes" id="UP000036000">
    <property type="component" value="Chromosome"/>
</dbReference>
<organism evidence="2 3">
    <name type="scientific">Levilactobacillus koreensis</name>
    <dbReference type="NCBI Taxonomy" id="637971"/>
    <lineage>
        <taxon>Bacteria</taxon>
        <taxon>Bacillati</taxon>
        <taxon>Bacillota</taxon>
        <taxon>Bacilli</taxon>
        <taxon>Lactobacillales</taxon>
        <taxon>Lactobacillaceae</taxon>
        <taxon>Levilactobacillus</taxon>
    </lineage>
</organism>
<sequence>MKFTNMMGAVLASVSFGAVLAVANPTVDAQASTKMSLASAPKKFQGTWYYYQNGHYNRYTIAANKTSYRNFNGKKWVTGYSPIKAANLNKNLTGIKTGKYNTMLFMNKGWLIDEEWVNHTKSSALGETGTEGYKVVNRHYKGKTIKSLYVYAMWNVGSGEVHLQHYYKTKGQAKAFNPTGATEDFTD</sequence>
<accession>A0AAC9ER69</accession>